<dbReference type="KEGG" id="knv:Pan216_08810"/>
<evidence type="ECO:0000256" key="1">
    <source>
        <dbReference type="ARBA" id="ARBA00004429"/>
    </source>
</evidence>
<keyword evidence="11 13" id="KW-0408">Iron</keyword>
<evidence type="ECO:0000256" key="5">
    <source>
        <dbReference type="ARBA" id="ARBA00022519"/>
    </source>
</evidence>
<keyword evidence="15" id="KW-1185">Reference proteome</keyword>
<protein>
    <submittedName>
        <fullName evidence="14">Cytochrome bd-I ubiquinol oxidase subunit 1</fullName>
    </submittedName>
</protein>
<keyword evidence="7 13" id="KW-0812">Transmembrane</keyword>
<comment type="similarity">
    <text evidence="2 13">Belongs to the cytochrome ubiquinol oxidase subunit 1 family.</text>
</comment>
<feature type="transmembrane region" description="Helical" evidence="13">
    <location>
        <begin position="53"/>
        <end position="78"/>
    </location>
</feature>
<evidence type="ECO:0000256" key="13">
    <source>
        <dbReference type="PIRNR" id="PIRNR006446"/>
    </source>
</evidence>
<evidence type="ECO:0000256" key="6">
    <source>
        <dbReference type="ARBA" id="ARBA00022617"/>
    </source>
</evidence>
<name>A0A518AZA7_9BACT</name>
<feature type="transmembrane region" description="Helical" evidence="13">
    <location>
        <begin position="185"/>
        <end position="209"/>
    </location>
</feature>
<evidence type="ECO:0000256" key="8">
    <source>
        <dbReference type="ARBA" id="ARBA00022723"/>
    </source>
</evidence>
<reference evidence="14 15" key="1">
    <citation type="submission" date="2019-02" db="EMBL/GenBank/DDBJ databases">
        <title>Deep-cultivation of Planctomycetes and their phenomic and genomic characterization uncovers novel biology.</title>
        <authorList>
            <person name="Wiegand S."/>
            <person name="Jogler M."/>
            <person name="Boedeker C."/>
            <person name="Pinto D."/>
            <person name="Vollmers J."/>
            <person name="Rivas-Marin E."/>
            <person name="Kohn T."/>
            <person name="Peeters S.H."/>
            <person name="Heuer A."/>
            <person name="Rast P."/>
            <person name="Oberbeckmann S."/>
            <person name="Bunk B."/>
            <person name="Jeske O."/>
            <person name="Meyerdierks A."/>
            <person name="Storesund J.E."/>
            <person name="Kallscheuer N."/>
            <person name="Luecker S."/>
            <person name="Lage O.M."/>
            <person name="Pohl T."/>
            <person name="Merkel B.J."/>
            <person name="Hornburger P."/>
            <person name="Mueller R.-W."/>
            <person name="Bruemmer F."/>
            <person name="Labrenz M."/>
            <person name="Spormann A.M."/>
            <person name="Op den Camp H."/>
            <person name="Overmann J."/>
            <person name="Amann R."/>
            <person name="Jetten M.S.M."/>
            <person name="Mascher T."/>
            <person name="Medema M.H."/>
            <person name="Devos D.P."/>
            <person name="Kaster A.-K."/>
            <person name="Ovreas L."/>
            <person name="Rohde M."/>
            <person name="Galperin M.Y."/>
            <person name="Jogler C."/>
        </authorList>
    </citation>
    <scope>NUCLEOTIDE SEQUENCE [LARGE SCALE GENOMIC DNA]</scope>
    <source>
        <strain evidence="14 15">Pan216</strain>
    </source>
</reference>
<dbReference type="GO" id="GO:0016682">
    <property type="term" value="F:oxidoreductase activity, acting on diphenols and related substances as donors, oxygen as acceptor"/>
    <property type="evidence" value="ECO:0007669"/>
    <property type="project" value="TreeGrafter"/>
</dbReference>
<keyword evidence="6 13" id="KW-0349">Heme</keyword>
<gene>
    <name evidence="14" type="primary">cydA</name>
    <name evidence="14" type="ORF">Pan216_08810</name>
</gene>
<dbReference type="GO" id="GO:0019646">
    <property type="term" value="P:aerobic electron transport chain"/>
    <property type="evidence" value="ECO:0007669"/>
    <property type="project" value="InterPro"/>
</dbReference>
<dbReference type="Pfam" id="PF01654">
    <property type="entry name" value="Cyt_bd_oxida_I"/>
    <property type="match status" value="1"/>
</dbReference>
<evidence type="ECO:0000256" key="3">
    <source>
        <dbReference type="ARBA" id="ARBA00022448"/>
    </source>
</evidence>
<comment type="subcellular location">
    <subcellularLocation>
        <location evidence="1">Cell inner membrane</location>
        <topology evidence="1">Multi-pass membrane protein</topology>
    </subcellularLocation>
</comment>
<keyword evidence="5" id="KW-0997">Cell inner membrane</keyword>
<dbReference type="GO" id="GO:0046872">
    <property type="term" value="F:metal ion binding"/>
    <property type="evidence" value="ECO:0007669"/>
    <property type="project" value="UniProtKB-UniRule"/>
</dbReference>
<evidence type="ECO:0000256" key="9">
    <source>
        <dbReference type="ARBA" id="ARBA00022982"/>
    </source>
</evidence>
<dbReference type="PANTHER" id="PTHR30365">
    <property type="entry name" value="CYTOCHROME D UBIQUINOL OXIDASE"/>
    <property type="match status" value="1"/>
</dbReference>
<feature type="transmembrane region" description="Helical" evidence="13">
    <location>
        <begin position="221"/>
        <end position="239"/>
    </location>
</feature>
<evidence type="ECO:0000313" key="15">
    <source>
        <dbReference type="Proteomes" id="UP000317093"/>
    </source>
</evidence>
<keyword evidence="3 13" id="KW-0813">Transport</keyword>
<dbReference type="GO" id="GO:0020037">
    <property type="term" value="F:heme binding"/>
    <property type="evidence" value="ECO:0007669"/>
    <property type="project" value="TreeGrafter"/>
</dbReference>
<feature type="transmembrane region" description="Helical" evidence="13">
    <location>
        <begin position="320"/>
        <end position="349"/>
    </location>
</feature>
<dbReference type="GO" id="GO:0009055">
    <property type="term" value="F:electron transfer activity"/>
    <property type="evidence" value="ECO:0007669"/>
    <property type="project" value="UniProtKB-UniRule"/>
</dbReference>
<keyword evidence="8 13" id="KW-0479">Metal-binding</keyword>
<dbReference type="RefSeq" id="WP_145255268.1">
    <property type="nucleotide sequence ID" value="NZ_CP036279.1"/>
</dbReference>
<evidence type="ECO:0000256" key="4">
    <source>
        <dbReference type="ARBA" id="ARBA00022475"/>
    </source>
</evidence>
<keyword evidence="4 13" id="KW-1003">Cell membrane</keyword>
<feature type="transmembrane region" description="Helical" evidence="13">
    <location>
        <begin position="124"/>
        <end position="145"/>
    </location>
</feature>
<feature type="transmembrane region" description="Helical" evidence="13">
    <location>
        <begin position="409"/>
        <end position="431"/>
    </location>
</feature>
<keyword evidence="9 13" id="KW-0249">Electron transport</keyword>
<organism evidence="14 15">
    <name type="scientific">Kolteria novifilia</name>
    <dbReference type="NCBI Taxonomy" id="2527975"/>
    <lineage>
        <taxon>Bacteria</taxon>
        <taxon>Pseudomonadati</taxon>
        <taxon>Planctomycetota</taxon>
        <taxon>Planctomycetia</taxon>
        <taxon>Kolteriales</taxon>
        <taxon>Kolteriaceae</taxon>
        <taxon>Kolteria</taxon>
    </lineage>
</organism>
<proteinExistence type="inferred from homology"/>
<evidence type="ECO:0000256" key="2">
    <source>
        <dbReference type="ARBA" id="ARBA00009819"/>
    </source>
</evidence>
<evidence type="ECO:0000256" key="12">
    <source>
        <dbReference type="ARBA" id="ARBA00023136"/>
    </source>
</evidence>
<evidence type="ECO:0000313" key="14">
    <source>
        <dbReference type="EMBL" id="QDU60044.1"/>
    </source>
</evidence>
<dbReference type="AlphaFoldDB" id="A0A518AZA7"/>
<feature type="transmembrane region" description="Helical" evidence="13">
    <location>
        <begin position="358"/>
        <end position="379"/>
    </location>
</feature>
<dbReference type="OrthoDB" id="9807042at2"/>
<dbReference type="Proteomes" id="UP000317093">
    <property type="component" value="Chromosome"/>
</dbReference>
<dbReference type="PANTHER" id="PTHR30365:SF0">
    <property type="entry name" value="CYTOCHROME BD-I UBIQUINOL OXIDASE SUBUNIT 1"/>
    <property type="match status" value="1"/>
</dbReference>
<feature type="transmembrane region" description="Helical" evidence="13">
    <location>
        <begin position="12"/>
        <end position="33"/>
    </location>
</feature>
<dbReference type="GO" id="GO:0005886">
    <property type="term" value="C:plasma membrane"/>
    <property type="evidence" value="ECO:0007669"/>
    <property type="project" value="UniProtKB-SubCell"/>
</dbReference>
<dbReference type="PIRSF" id="PIRSF006446">
    <property type="entry name" value="Cyt_quinol_oxidase_1"/>
    <property type="match status" value="1"/>
</dbReference>
<accession>A0A518AZA7</accession>
<keyword evidence="10 13" id="KW-1133">Transmembrane helix</keyword>
<keyword evidence="12 13" id="KW-0472">Membrane</keyword>
<dbReference type="InterPro" id="IPR002585">
    <property type="entry name" value="Cyt-d_ubiquinol_oxidase_su_1"/>
</dbReference>
<evidence type="ECO:0000256" key="11">
    <source>
        <dbReference type="ARBA" id="ARBA00023004"/>
    </source>
</evidence>
<evidence type="ECO:0000256" key="7">
    <source>
        <dbReference type="ARBA" id="ARBA00022692"/>
    </source>
</evidence>
<dbReference type="GO" id="GO:0070069">
    <property type="term" value="C:cytochrome complex"/>
    <property type="evidence" value="ECO:0007669"/>
    <property type="project" value="UniProtKB-UniRule"/>
</dbReference>
<sequence>MDVVWLARVQFALAVMFHYIFPPLTIGVGLLMVIMEGTYMRTRNPIYEAMAKFWTKVFAVNFAMGVSTGIVMTFQFGMNWGAFSNYVGNIFGAALAAEGIFAFFLESGFLAVLLFGWDRVSPPVHFFATIMTTCGAIFSAVWIIIANSWMQTPAGYQVVEFQGVPRAELTFFWDMIFNPSTVPRLIHTLIGCFIVGAFFVMSISAYYIVRNRFVDFAKRSFTIALLAALVYSFVMMSSGDLMARTVAFYQPEKLATFEGHFKTGEGPTPFLLFGVPDEKEQTVKYALYVPKLLTFLVYRNFTTPVKGRDYVKDPADRPPLWIPFLCYHIMIYSAGLFAGLTLLGAIFLWRGTLFEKKWLMWIFVFAIIFPYMANHSGWICAEVGRQPWVVYHQMKTSHGVSAAVSGGEVLAGIIMFAVIYGLLFFVWIYVLSSKILHGPELPETPPETTTVKGLLGAAAERMRPELSEMADQEDESKESPS</sequence>
<feature type="transmembrane region" description="Helical" evidence="13">
    <location>
        <begin position="90"/>
        <end position="117"/>
    </location>
</feature>
<dbReference type="EMBL" id="CP036279">
    <property type="protein sequence ID" value="QDU60044.1"/>
    <property type="molecule type" value="Genomic_DNA"/>
</dbReference>
<evidence type="ECO:0000256" key="10">
    <source>
        <dbReference type="ARBA" id="ARBA00022989"/>
    </source>
</evidence>